<evidence type="ECO:0000256" key="1">
    <source>
        <dbReference type="ARBA" id="ARBA00022741"/>
    </source>
</evidence>
<keyword evidence="1" id="KW-0547">Nucleotide-binding</keyword>
<dbReference type="Pfam" id="PF02626">
    <property type="entry name" value="CT_A_B"/>
    <property type="match status" value="1"/>
</dbReference>
<keyword evidence="6" id="KW-1185">Reference proteome</keyword>
<dbReference type="EMBL" id="WWNR01000005">
    <property type="protein sequence ID" value="MZQ89292.1"/>
    <property type="molecule type" value="Genomic_DNA"/>
</dbReference>
<proteinExistence type="predicted"/>
<evidence type="ECO:0000256" key="3">
    <source>
        <dbReference type="ARBA" id="ARBA00022840"/>
    </source>
</evidence>
<dbReference type="PANTHER" id="PTHR43309:SF3">
    <property type="entry name" value="5-OXOPROLINASE SUBUNIT C"/>
    <property type="match status" value="1"/>
</dbReference>
<evidence type="ECO:0000259" key="4">
    <source>
        <dbReference type="SMART" id="SM00797"/>
    </source>
</evidence>
<accession>A0A6L8VIC5</accession>
<dbReference type="OrthoDB" id="9768696at2"/>
<dbReference type="InterPro" id="IPR029000">
    <property type="entry name" value="Cyclophilin-like_dom_sf"/>
</dbReference>
<name>A0A6L8VIC5_9RHOB</name>
<evidence type="ECO:0000256" key="2">
    <source>
        <dbReference type="ARBA" id="ARBA00022801"/>
    </source>
</evidence>
<dbReference type="SUPFAM" id="SSF50891">
    <property type="entry name" value="Cyclophilin-like"/>
    <property type="match status" value="1"/>
</dbReference>
<dbReference type="GO" id="GO:0016787">
    <property type="term" value="F:hydrolase activity"/>
    <property type="evidence" value="ECO:0007669"/>
    <property type="project" value="UniProtKB-KW"/>
</dbReference>
<dbReference type="AlphaFoldDB" id="A0A6L8VIC5"/>
<evidence type="ECO:0000313" key="6">
    <source>
        <dbReference type="Proteomes" id="UP000477083"/>
    </source>
</evidence>
<dbReference type="SMART" id="SM00797">
    <property type="entry name" value="AHS2"/>
    <property type="match status" value="1"/>
</dbReference>
<protein>
    <submittedName>
        <fullName evidence="5">Allophanate hydrolase</fullName>
    </submittedName>
</protein>
<dbReference type="InterPro" id="IPR052708">
    <property type="entry name" value="PxpC"/>
</dbReference>
<dbReference type="PANTHER" id="PTHR43309">
    <property type="entry name" value="5-OXOPROLINASE SUBUNIT C"/>
    <property type="match status" value="1"/>
</dbReference>
<organism evidence="5 6">
    <name type="scientific">Frigidibacter albus</name>
    <dbReference type="NCBI Taxonomy" id="1465486"/>
    <lineage>
        <taxon>Bacteria</taxon>
        <taxon>Pseudomonadati</taxon>
        <taxon>Pseudomonadota</taxon>
        <taxon>Alphaproteobacteria</taxon>
        <taxon>Rhodobacterales</taxon>
        <taxon>Paracoccaceae</taxon>
        <taxon>Frigidibacter</taxon>
    </lineage>
</organism>
<sequence>MTQAILSVSFAGPHVSVQDGGRPGLMRYGVPGSGPLDRRSFSAANIALGNRADAPGIEVSLGGLVLECLSGEVGYAVAGGGFILDHAGVRRGSWTVATLRAGEKLAIRPGPWGSWCYLAFAGTLQVPRWLGSASTHAMSGFGGGRLGAGQRLHITGAERREEREGDIPCPVTARPRNELRVTMGPQQRFFAAEEIAAFNSGPWRMTGAWDRMGVRLAGPMIAPNAALDMPSEPIVRGSVQVAGDGVATVLLADHQTTGGYPKIATVLDCDLDAFVQLRPRDRVVFRAVTAVEAIGIARTAAMGAAAYRQGLEKARATLEQRLLSENLIGGVIDAAG</sequence>
<gene>
    <name evidence="5" type="ORF">GS660_09345</name>
</gene>
<dbReference type="Gene3D" id="2.40.100.10">
    <property type="entry name" value="Cyclophilin-like"/>
    <property type="match status" value="1"/>
</dbReference>
<reference evidence="5 6" key="1">
    <citation type="submission" date="2020-01" db="EMBL/GenBank/DDBJ databases">
        <title>Frigidibacter albus SP32T (=CGMCC 1.13995T).</title>
        <authorList>
            <person name="Liao X."/>
        </authorList>
    </citation>
    <scope>NUCLEOTIDE SEQUENCE [LARGE SCALE GENOMIC DNA]</scope>
    <source>
        <strain evidence="5 6">SP32</strain>
    </source>
</reference>
<dbReference type="Proteomes" id="UP000477083">
    <property type="component" value="Unassembled WGS sequence"/>
</dbReference>
<feature type="domain" description="Carboxyltransferase" evidence="4">
    <location>
        <begin position="27"/>
        <end position="305"/>
    </location>
</feature>
<dbReference type="InterPro" id="IPR003778">
    <property type="entry name" value="CT_A_B"/>
</dbReference>
<dbReference type="RefSeq" id="WP_161345746.1">
    <property type="nucleotide sequence ID" value="NZ_BMGW01000005.1"/>
</dbReference>
<dbReference type="GO" id="GO:0005524">
    <property type="term" value="F:ATP binding"/>
    <property type="evidence" value="ECO:0007669"/>
    <property type="project" value="UniProtKB-KW"/>
</dbReference>
<evidence type="ECO:0000313" key="5">
    <source>
        <dbReference type="EMBL" id="MZQ89292.1"/>
    </source>
</evidence>
<keyword evidence="2 5" id="KW-0378">Hydrolase</keyword>
<comment type="caution">
    <text evidence="5">The sequence shown here is derived from an EMBL/GenBank/DDBJ whole genome shotgun (WGS) entry which is preliminary data.</text>
</comment>
<keyword evidence="3" id="KW-0067">ATP-binding</keyword>